<evidence type="ECO:0000259" key="1">
    <source>
        <dbReference type="Pfam" id="PF13472"/>
    </source>
</evidence>
<dbReference type="AlphaFoldDB" id="A0A3D9HEW3"/>
<dbReference type="RefSeq" id="WP_115937652.1">
    <property type="nucleotide sequence ID" value="NZ_QRDW01000008.1"/>
</dbReference>
<dbReference type="InterPro" id="IPR013830">
    <property type="entry name" value="SGNH_hydro"/>
</dbReference>
<dbReference type="PANTHER" id="PTHR30383">
    <property type="entry name" value="THIOESTERASE 1/PROTEASE 1/LYSOPHOSPHOLIPASE L1"/>
    <property type="match status" value="1"/>
</dbReference>
<accession>A0A3D9HEW3</accession>
<protein>
    <submittedName>
        <fullName evidence="2">Lysophospholipase L1-like esterase</fullName>
    </submittedName>
</protein>
<proteinExistence type="predicted"/>
<dbReference type="GO" id="GO:0016788">
    <property type="term" value="F:hydrolase activity, acting on ester bonds"/>
    <property type="evidence" value="ECO:0007669"/>
    <property type="project" value="UniProtKB-ARBA"/>
</dbReference>
<name>A0A3D9HEW3_9PROT</name>
<dbReference type="OrthoDB" id="5196031at2"/>
<evidence type="ECO:0000313" key="3">
    <source>
        <dbReference type="Proteomes" id="UP000256845"/>
    </source>
</evidence>
<reference evidence="2 3" key="1">
    <citation type="submission" date="2018-07" db="EMBL/GenBank/DDBJ databases">
        <title>Genomic Encyclopedia of Type Strains, Phase III (KMG-III): the genomes of soil and plant-associated and newly described type strains.</title>
        <authorList>
            <person name="Whitman W."/>
        </authorList>
    </citation>
    <scope>NUCLEOTIDE SEQUENCE [LARGE SCALE GENOMIC DNA]</scope>
    <source>
        <strain evidence="2 3">CECT 8488</strain>
    </source>
</reference>
<feature type="domain" description="SGNH hydrolase-type esterase" evidence="1">
    <location>
        <begin position="8"/>
        <end position="195"/>
    </location>
</feature>
<gene>
    <name evidence="2" type="ORF">DFP90_10836</name>
</gene>
<evidence type="ECO:0000313" key="2">
    <source>
        <dbReference type="EMBL" id="RED48019.1"/>
    </source>
</evidence>
<dbReference type="Pfam" id="PF13472">
    <property type="entry name" value="Lipase_GDSL_2"/>
    <property type="match status" value="1"/>
</dbReference>
<dbReference type="Gene3D" id="3.40.50.1110">
    <property type="entry name" value="SGNH hydrolase"/>
    <property type="match status" value="1"/>
</dbReference>
<keyword evidence="3" id="KW-1185">Reference proteome</keyword>
<dbReference type="InterPro" id="IPR051532">
    <property type="entry name" value="Ester_Hydrolysis_Enzymes"/>
</dbReference>
<sequence>MSLRRICFVGDSVTNGTGDADCRGWPGRLSAAEITANGHDLTCYNLGVRAETSSQIRDRWQDECRARLPGHVPAGITFMFGLNDIADEQDSRRVSLAQSLENAEAVLTASAATWPVLWLGPTPVRRDNPKISPGKGITYRFHADRVTELNARFSTLAKRLDIPYLDCHGHLADTPEWDHSLNEGDGVHPTGAGYEFLSRLIENWRPWRRWFD</sequence>
<organism evidence="2 3">
    <name type="scientific">Aestuariispira insulae</name>
    <dbReference type="NCBI Taxonomy" id="1461337"/>
    <lineage>
        <taxon>Bacteria</taxon>
        <taxon>Pseudomonadati</taxon>
        <taxon>Pseudomonadota</taxon>
        <taxon>Alphaproteobacteria</taxon>
        <taxon>Rhodospirillales</taxon>
        <taxon>Kiloniellaceae</taxon>
        <taxon>Aestuariispira</taxon>
    </lineage>
</organism>
<dbReference type="EMBL" id="QRDW01000008">
    <property type="protein sequence ID" value="RED48019.1"/>
    <property type="molecule type" value="Genomic_DNA"/>
</dbReference>
<dbReference type="SUPFAM" id="SSF52266">
    <property type="entry name" value="SGNH hydrolase"/>
    <property type="match status" value="1"/>
</dbReference>
<comment type="caution">
    <text evidence="2">The sequence shown here is derived from an EMBL/GenBank/DDBJ whole genome shotgun (WGS) entry which is preliminary data.</text>
</comment>
<dbReference type="Proteomes" id="UP000256845">
    <property type="component" value="Unassembled WGS sequence"/>
</dbReference>
<dbReference type="InterPro" id="IPR036514">
    <property type="entry name" value="SGNH_hydro_sf"/>
</dbReference>